<dbReference type="AlphaFoldDB" id="A0A061SXE6"/>
<reference evidence="2 3" key="1">
    <citation type="journal article" date="2014" name="Genome Announc.">
        <title>Draft Genome Sequences of Two Isolates of the Roseobacter Group, Sulfitobacter sp. Strains 3SOLIMAR09 and 1FIGIMAR09, from Harbors of Mallorca Island (Mediterranean Sea).</title>
        <authorList>
            <person name="Mas-Llado M."/>
            <person name="Pina-Villalonga J.M."/>
            <person name="Brunet-Galmes I."/>
            <person name="Nogales B."/>
            <person name="Bosch R."/>
        </authorList>
    </citation>
    <scope>NUCLEOTIDE SEQUENCE [LARGE SCALE GENOMIC DNA]</scope>
    <source>
        <strain evidence="2 3">1FIGIMAR09</strain>
    </source>
</reference>
<evidence type="ECO:0000313" key="2">
    <source>
        <dbReference type="EMBL" id="KAJ04679.1"/>
    </source>
</evidence>
<keyword evidence="1" id="KW-0472">Membrane</keyword>
<sequence>MPTAAKLTAAICLAAVGYILSLMVMPLMPESTDFGYFIQLNAVLGLFVGWLVMGRRAGRGTTAAINNGLTGVFVLMLWGVGVQAINEMIRLAMRNRYDGPFEAMVAVFQIGAEFAVIVITVPIVIVAVIASIISGLLVEFAHKHGR</sequence>
<protein>
    <submittedName>
        <fullName evidence="2">Tellurium resistance protein</fullName>
    </submittedName>
</protein>
<dbReference type="NCBIfam" id="NF033773">
    <property type="entry name" value="tellur_TrgA"/>
    <property type="match status" value="1"/>
</dbReference>
<dbReference type="STRING" id="83219.PM02_00190"/>
<dbReference type="RefSeq" id="WP_037904186.1">
    <property type="nucleotide sequence ID" value="NZ_JAFBPZ010000004.1"/>
</dbReference>
<keyword evidence="3" id="KW-1185">Reference proteome</keyword>
<feature type="transmembrane region" description="Helical" evidence="1">
    <location>
        <begin position="34"/>
        <end position="52"/>
    </location>
</feature>
<feature type="transmembrane region" description="Helical" evidence="1">
    <location>
        <begin position="64"/>
        <end position="85"/>
    </location>
</feature>
<evidence type="ECO:0000256" key="1">
    <source>
        <dbReference type="SAM" id="Phobius"/>
    </source>
</evidence>
<gene>
    <name evidence="2" type="ORF">PM02_00190</name>
</gene>
<organism evidence="2 3">
    <name type="scientific">Sulfitobacter mediterraneus</name>
    <dbReference type="NCBI Taxonomy" id="83219"/>
    <lineage>
        <taxon>Bacteria</taxon>
        <taxon>Pseudomonadati</taxon>
        <taxon>Pseudomonadota</taxon>
        <taxon>Alphaproteobacteria</taxon>
        <taxon>Rhodobacterales</taxon>
        <taxon>Roseobacteraceae</taxon>
        <taxon>Sulfitobacter</taxon>
    </lineage>
</organism>
<name>A0A061SXE6_9RHOB</name>
<proteinExistence type="predicted"/>
<keyword evidence="1" id="KW-0812">Transmembrane</keyword>
<dbReference type="InterPro" id="IPR047784">
    <property type="entry name" value="TrgA"/>
</dbReference>
<evidence type="ECO:0000313" key="3">
    <source>
        <dbReference type="Proteomes" id="UP000027337"/>
    </source>
</evidence>
<feature type="transmembrane region" description="Helical" evidence="1">
    <location>
        <begin position="105"/>
        <end position="138"/>
    </location>
</feature>
<comment type="caution">
    <text evidence="2">The sequence shown here is derived from an EMBL/GenBank/DDBJ whole genome shotgun (WGS) entry which is preliminary data.</text>
</comment>
<dbReference type="eggNOG" id="ENOG5032RSE">
    <property type="taxonomic scope" value="Bacteria"/>
</dbReference>
<keyword evidence="1" id="KW-1133">Transmembrane helix</keyword>
<dbReference type="Proteomes" id="UP000027337">
    <property type="component" value="Unassembled WGS sequence"/>
</dbReference>
<dbReference type="EMBL" id="JEMU01000001">
    <property type="protein sequence ID" value="KAJ04679.1"/>
    <property type="molecule type" value="Genomic_DNA"/>
</dbReference>
<feature type="transmembrane region" description="Helical" evidence="1">
    <location>
        <begin position="7"/>
        <end position="28"/>
    </location>
</feature>
<accession>A0A061SXE6</accession>